<dbReference type="AlphaFoldDB" id="A0A9W7T6W7"/>
<feature type="region of interest" description="Disordered" evidence="1">
    <location>
        <begin position="132"/>
        <end position="161"/>
    </location>
</feature>
<sequence length="161" mass="18257">MDQKAGKGQGSHYHHGEELSVGVRGAWKPEVKTITAIKNNKGKVKLERWRFGQVALWTLSMHAARWKSQLLIGPDGVEKAANYGRFPTHTAKRDVHIRPRVSTHTIVHMNSQSLDLYNTTVGQEIFEAFQHPGERQDSGFSQRGRDVDFSTTDRSYTKTQN</sequence>
<name>A0A9W7T6W7_TRIRA</name>
<proteinExistence type="predicted"/>
<accession>A0A9W7T6W7</accession>
<keyword evidence="3" id="KW-1185">Reference proteome</keyword>
<evidence type="ECO:0000313" key="3">
    <source>
        <dbReference type="Proteomes" id="UP001059041"/>
    </source>
</evidence>
<feature type="compositionally biased region" description="Polar residues" evidence="1">
    <location>
        <begin position="149"/>
        <end position="161"/>
    </location>
</feature>
<dbReference type="EMBL" id="JAFHDT010000025">
    <property type="protein sequence ID" value="KAI7790794.1"/>
    <property type="molecule type" value="Genomic_DNA"/>
</dbReference>
<reference evidence="2" key="1">
    <citation type="submission" date="2021-02" db="EMBL/GenBank/DDBJ databases">
        <title>Comparative genomics reveals that relaxation of natural selection precedes convergent phenotypic evolution of cavefish.</title>
        <authorList>
            <person name="Peng Z."/>
        </authorList>
    </citation>
    <scope>NUCLEOTIDE SEQUENCE</scope>
    <source>
        <tissue evidence="2">Muscle</tissue>
    </source>
</reference>
<dbReference type="Proteomes" id="UP001059041">
    <property type="component" value="Linkage Group LG25"/>
</dbReference>
<protein>
    <submittedName>
        <fullName evidence="2">Uncharacterized protein</fullName>
    </submittedName>
</protein>
<evidence type="ECO:0000313" key="2">
    <source>
        <dbReference type="EMBL" id="KAI7790794.1"/>
    </source>
</evidence>
<comment type="caution">
    <text evidence="2">The sequence shown here is derived from an EMBL/GenBank/DDBJ whole genome shotgun (WGS) entry which is preliminary data.</text>
</comment>
<feature type="compositionally biased region" description="Basic and acidic residues" evidence="1">
    <location>
        <begin position="132"/>
        <end position="148"/>
    </location>
</feature>
<gene>
    <name evidence="2" type="ORF">IRJ41_001448</name>
</gene>
<organism evidence="2 3">
    <name type="scientific">Triplophysa rosa</name>
    <name type="common">Cave loach</name>
    <dbReference type="NCBI Taxonomy" id="992332"/>
    <lineage>
        <taxon>Eukaryota</taxon>
        <taxon>Metazoa</taxon>
        <taxon>Chordata</taxon>
        <taxon>Craniata</taxon>
        <taxon>Vertebrata</taxon>
        <taxon>Euteleostomi</taxon>
        <taxon>Actinopterygii</taxon>
        <taxon>Neopterygii</taxon>
        <taxon>Teleostei</taxon>
        <taxon>Ostariophysi</taxon>
        <taxon>Cypriniformes</taxon>
        <taxon>Nemacheilidae</taxon>
        <taxon>Triplophysa</taxon>
    </lineage>
</organism>
<evidence type="ECO:0000256" key="1">
    <source>
        <dbReference type="SAM" id="MobiDB-lite"/>
    </source>
</evidence>